<accession>A0ABM5RP11</accession>
<evidence type="ECO:0000313" key="2">
    <source>
        <dbReference type="EMBL" id="AIR87659.1"/>
    </source>
</evidence>
<evidence type="ECO:0000313" key="3">
    <source>
        <dbReference type="Proteomes" id="UP000029495"/>
    </source>
</evidence>
<name>A0ABM5RP11_9GAMM</name>
<dbReference type="EMBL" id="CP009454">
    <property type="protein sequence ID" value="AIR87659.1"/>
    <property type="molecule type" value="Genomic_DNA"/>
</dbReference>
<dbReference type="Proteomes" id="UP000029495">
    <property type="component" value="Chromosome"/>
</dbReference>
<feature type="transmembrane region" description="Helical" evidence="1">
    <location>
        <begin position="31"/>
        <end position="51"/>
    </location>
</feature>
<dbReference type="RefSeq" id="WP_038649563.1">
    <property type="nucleotide sequence ID" value="NZ_CP009454.1"/>
</dbReference>
<keyword evidence="3" id="KW-1185">Reference proteome</keyword>
<evidence type="ECO:0000256" key="1">
    <source>
        <dbReference type="SAM" id="Phobius"/>
    </source>
</evidence>
<gene>
    <name evidence="2" type="ORF">LH22_20130</name>
</gene>
<keyword evidence="1" id="KW-1133">Transmembrane helix</keyword>
<organism evidence="2 3">
    <name type="scientific">Pantoea rwandensis</name>
    <dbReference type="NCBI Taxonomy" id="1076550"/>
    <lineage>
        <taxon>Bacteria</taxon>
        <taxon>Pseudomonadati</taxon>
        <taxon>Pseudomonadota</taxon>
        <taxon>Gammaproteobacteria</taxon>
        <taxon>Enterobacterales</taxon>
        <taxon>Erwiniaceae</taxon>
        <taxon>Pantoea</taxon>
    </lineage>
</organism>
<evidence type="ECO:0008006" key="4">
    <source>
        <dbReference type="Google" id="ProtNLM"/>
    </source>
</evidence>
<protein>
    <recommendedName>
        <fullName evidence="4">Pili assembly chaperone</fullName>
    </recommendedName>
</protein>
<keyword evidence="1" id="KW-0472">Membrane</keyword>
<sequence length="186" mass="21462">MQQMIVFITLTSWLVLSSLMSCSFTGGSRHGVFVTVWALLACIPFMLKPLARAERQFRPALTLISHRRTRGWVHLAPWQPTTNLTPEKVGQFWNSVNTSACQALQTHQTVIISSHLLTGIRARRVMAHLEKSGFDVRSRTYSIPFTPARKAVMQLEILFRQWRWRTEFRSVWPVLVLKRKSSDAQK</sequence>
<proteinExistence type="predicted"/>
<keyword evidence="1" id="KW-0812">Transmembrane</keyword>
<reference evidence="2 3" key="1">
    <citation type="submission" date="2014-09" db="EMBL/GenBank/DDBJ databases">
        <authorList>
            <person name="Chan K.-G."/>
        </authorList>
    </citation>
    <scope>NUCLEOTIDE SEQUENCE [LARGE SCALE GENOMIC DNA]</scope>
    <source>
        <strain evidence="2 3">ND04</strain>
    </source>
</reference>